<dbReference type="EMBL" id="CBLX010000010">
    <property type="protein sequence ID" value="CDG39698.1"/>
    <property type="molecule type" value="Genomic_DNA"/>
</dbReference>
<reference evidence="1 2" key="1">
    <citation type="journal article" date="2014" name="Genome Biol. Evol.">
        <title>Acetic acid bacteria genomes reveal functional traits for adaptation to life in insect guts.</title>
        <authorList>
            <person name="Chouaia B."/>
            <person name="Gaiarsa S."/>
            <person name="Crotti E."/>
            <person name="Comandatore F."/>
            <person name="Degli Esposti M."/>
            <person name="Ricci I."/>
            <person name="Alma A."/>
            <person name="Favia G."/>
            <person name="Bandi C."/>
            <person name="Daffonchio D."/>
        </authorList>
    </citation>
    <scope>NUCLEOTIDE SEQUENCE [LARGE SCALE GENOMIC DNA]</scope>
    <source>
        <strain evidence="1 2">SF2.1</strain>
    </source>
</reference>
<protein>
    <submittedName>
        <fullName evidence="1">Uncharacterized protein</fullName>
    </submittedName>
</protein>
<proteinExistence type="predicted"/>
<organism evidence="1 2">
    <name type="scientific">Asaia bogorensis</name>
    <dbReference type="NCBI Taxonomy" id="91915"/>
    <lineage>
        <taxon>Bacteria</taxon>
        <taxon>Pseudomonadati</taxon>
        <taxon>Pseudomonadota</taxon>
        <taxon>Alphaproteobacteria</taxon>
        <taxon>Acetobacterales</taxon>
        <taxon>Acetobacteraceae</taxon>
        <taxon>Asaia</taxon>
    </lineage>
</organism>
<accession>A0A060QGC2</accession>
<evidence type="ECO:0000313" key="2">
    <source>
        <dbReference type="Proteomes" id="UP000027583"/>
    </source>
</evidence>
<gene>
    <name evidence="1" type="ORF">ASAP_1653</name>
</gene>
<dbReference type="Proteomes" id="UP000027583">
    <property type="component" value="Unassembled WGS sequence"/>
</dbReference>
<comment type="caution">
    <text evidence="1">The sequence shown here is derived from an EMBL/GenBank/DDBJ whole genome shotgun (WGS) entry which is preliminary data.</text>
</comment>
<evidence type="ECO:0000313" key="1">
    <source>
        <dbReference type="EMBL" id="CDG39698.1"/>
    </source>
</evidence>
<name>A0A060QGC2_9PROT</name>
<reference evidence="1 2" key="2">
    <citation type="journal article" date="2014" name="PLoS ONE">
        <title>Evolution of mitochondria reconstructed from the energy metabolism of living bacteria.</title>
        <authorList>
            <person name="Degli Esposti M."/>
            <person name="Chouaia B."/>
            <person name="Comandatore F."/>
            <person name="Crotti E."/>
            <person name="Sassera D."/>
            <person name="Lievens P.M."/>
            <person name="Daffonchio D."/>
            <person name="Bandi C."/>
        </authorList>
    </citation>
    <scope>NUCLEOTIDE SEQUENCE [LARGE SCALE GENOMIC DNA]</scope>
    <source>
        <strain evidence="1 2">SF2.1</strain>
    </source>
</reference>
<dbReference type="AlphaFoldDB" id="A0A060QGC2"/>
<sequence length="40" mass="4596">MTTSFHGANNTVARPFGDFWDQIEREEREGGLARRKAMGR</sequence>